<evidence type="ECO:0000256" key="7">
    <source>
        <dbReference type="SAM" id="Phobius"/>
    </source>
</evidence>
<keyword evidence="5 7" id="KW-0472">Membrane</keyword>
<dbReference type="AlphaFoldDB" id="A0A9P1BN27"/>
<dbReference type="Gene3D" id="1.10.287.70">
    <property type="match status" value="1"/>
</dbReference>
<evidence type="ECO:0000313" key="11">
    <source>
        <dbReference type="EMBL" id="CAL4762695.1"/>
    </source>
</evidence>
<proteinExistence type="predicted"/>
<keyword evidence="6" id="KW-0175">Coiled coil</keyword>
<dbReference type="InterPro" id="IPR002048">
    <property type="entry name" value="EF_hand_dom"/>
</dbReference>
<dbReference type="GO" id="GO:0005509">
    <property type="term" value="F:calcium ion binding"/>
    <property type="evidence" value="ECO:0007669"/>
    <property type="project" value="InterPro"/>
</dbReference>
<feature type="transmembrane region" description="Helical" evidence="7">
    <location>
        <begin position="391"/>
        <end position="415"/>
    </location>
</feature>
<accession>A0A9P1BN27</accession>
<evidence type="ECO:0000256" key="1">
    <source>
        <dbReference type="ARBA" id="ARBA00004141"/>
    </source>
</evidence>
<dbReference type="SUPFAM" id="SSF47473">
    <property type="entry name" value="EF-hand"/>
    <property type="match status" value="1"/>
</dbReference>
<reference evidence="10" key="2">
    <citation type="submission" date="2024-04" db="EMBL/GenBank/DDBJ databases">
        <authorList>
            <person name="Chen Y."/>
            <person name="Shah S."/>
            <person name="Dougan E. K."/>
            <person name="Thang M."/>
            <person name="Chan C."/>
        </authorList>
    </citation>
    <scope>NUCLEOTIDE SEQUENCE [LARGE SCALE GENOMIC DNA]</scope>
</reference>
<evidence type="ECO:0000313" key="10">
    <source>
        <dbReference type="EMBL" id="CAL1128758.1"/>
    </source>
</evidence>
<dbReference type="GO" id="GO:0016020">
    <property type="term" value="C:membrane"/>
    <property type="evidence" value="ECO:0007669"/>
    <property type="project" value="UniProtKB-SubCell"/>
</dbReference>
<evidence type="ECO:0000313" key="12">
    <source>
        <dbReference type="Proteomes" id="UP001152797"/>
    </source>
</evidence>
<protein>
    <submittedName>
        <fullName evidence="11">Voltage-dependent T-type calcium channel subunit alpha-1H</fullName>
    </submittedName>
</protein>
<name>A0A9P1BN27_9DINO</name>
<feature type="transmembrane region" description="Helical" evidence="7">
    <location>
        <begin position="316"/>
        <end position="339"/>
    </location>
</feature>
<evidence type="ECO:0000256" key="6">
    <source>
        <dbReference type="SAM" id="Coils"/>
    </source>
</evidence>
<dbReference type="EMBL" id="CAMXCT030000201">
    <property type="protein sequence ID" value="CAL4762695.1"/>
    <property type="molecule type" value="Genomic_DNA"/>
</dbReference>
<organism evidence="9">
    <name type="scientific">Cladocopium goreaui</name>
    <dbReference type="NCBI Taxonomy" id="2562237"/>
    <lineage>
        <taxon>Eukaryota</taxon>
        <taxon>Sar</taxon>
        <taxon>Alveolata</taxon>
        <taxon>Dinophyceae</taxon>
        <taxon>Suessiales</taxon>
        <taxon>Symbiodiniaceae</taxon>
        <taxon>Cladocopium</taxon>
    </lineage>
</organism>
<feature type="coiled-coil region" evidence="6">
    <location>
        <begin position="412"/>
        <end position="439"/>
    </location>
</feature>
<keyword evidence="4 7" id="KW-1133">Transmembrane helix</keyword>
<dbReference type="Pfam" id="PF00520">
    <property type="entry name" value="Ion_trans"/>
    <property type="match status" value="1"/>
</dbReference>
<dbReference type="InterPro" id="IPR018247">
    <property type="entry name" value="EF_Hand_1_Ca_BS"/>
</dbReference>
<dbReference type="PANTHER" id="PTHR46726:SF1">
    <property type="entry name" value="TWO-PORE CALCIUM CHANNEL 3"/>
    <property type="match status" value="1"/>
</dbReference>
<evidence type="ECO:0000259" key="8">
    <source>
        <dbReference type="PROSITE" id="PS50222"/>
    </source>
</evidence>
<feature type="transmembrane region" description="Helical" evidence="7">
    <location>
        <begin position="359"/>
        <end position="384"/>
    </location>
</feature>
<evidence type="ECO:0000256" key="2">
    <source>
        <dbReference type="ARBA" id="ARBA00022692"/>
    </source>
</evidence>
<dbReference type="PROSITE" id="PS50222">
    <property type="entry name" value="EF_HAND_2"/>
    <property type="match status" value="1"/>
</dbReference>
<dbReference type="EMBL" id="CAMXCT020000201">
    <property type="protein sequence ID" value="CAL1128758.1"/>
    <property type="molecule type" value="Genomic_DNA"/>
</dbReference>
<feature type="transmembrane region" description="Helical" evidence="7">
    <location>
        <begin position="244"/>
        <end position="267"/>
    </location>
</feature>
<evidence type="ECO:0000256" key="3">
    <source>
        <dbReference type="ARBA" id="ARBA00022837"/>
    </source>
</evidence>
<dbReference type="PROSITE" id="PS00018">
    <property type="entry name" value="EF_HAND_1"/>
    <property type="match status" value="1"/>
</dbReference>
<reference evidence="9" key="1">
    <citation type="submission" date="2022-10" db="EMBL/GenBank/DDBJ databases">
        <authorList>
            <person name="Chen Y."/>
            <person name="Dougan E. K."/>
            <person name="Chan C."/>
            <person name="Rhodes N."/>
            <person name="Thang M."/>
        </authorList>
    </citation>
    <scope>NUCLEOTIDE SEQUENCE</scope>
</reference>
<dbReference type="SUPFAM" id="SSF81324">
    <property type="entry name" value="Voltage-gated potassium channels"/>
    <property type="match status" value="1"/>
</dbReference>
<dbReference type="Gene3D" id="1.10.238.10">
    <property type="entry name" value="EF-hand"/>
    <property type="match status" value="1"/>
</dbReference>
<dbReference type="InterPro" id="IPR005821">
    <property type="entry name" value="Ion_trans_dom"/>
</dbReference>
<keyword evidence="2 7" id="KW-0812">Transmembrane</keyword>
<dbReference type="EMBL" id="CAMXCT010000201">
    <property type="protein sequence ID" value="CAI3975383.1"/>
    <property type="molecule type" value="Genomic_DNA"/>
</dbReference>
<evidence type="ECO:0000313" key="9">
    <source>
        <dbReference type="EMBL" id="CAI3975383.1"/>
    </source>
</evidence>
<evidence type="ECO:0000256" key="4">
    <source>
        <dbReference type="ARBA" id="ARBA00022989"/>
    </source>
</evidence>
<gene>
    <name evidence="9" type="ORF">C1SCF055_LOCUS3715</name>
</gene>
<keyword evidence="12" id="KW-1185">Reference proteome</keyword>
<keyword evidence="3" id="KW-0106">Calcium</keyword>
<dbReference type="InterPro" id="IPR027359">
    <property type="entry name" value="Volt_channel_dom_sf"/>
</dbReference>
<dbReference type="Proteomes" id="UP001152797">
    <property type="component" value="Unassembled WGS sequence"/>
</dbReference>
<comment type="subcellular location">
    <subcellularLocation>
        <location evidence="1">Membrane</location>
        <topology evidence="1">Multi-pass membrane protein</topology>
    </subcellularLocation>
</comment>
<dbReference type="InterPro" id="IPR011992">
    <property type="entry name" value="EF-hand-dom_pair"/>
</dbReference>
<evidence type="ECO:0000256" key="5">
    <source>
        <dbReference type="ARBA" id="ARBA00023136"/>
    </source>
</evidence>
<dbReference type="OrthoDB" id="445506at2759"/>
<dbReference type="Gene3D" id="1.20.120.350">
    <property type="entry name" value="Voltage-gated potassium channels. Chain C"/>
    <property type="match status" value="1"/>
</dbReference>
<feature type="domain" description="EF-hand" evidence="8">
    <location>
        <begin position="439"/>
        <end position="474"/>
    </location>
</feature>
<sequence length="549" mass="61837">MLPPEVFERLIDLRQQQERSIQNIEKLRDEHRDWQKCFDDLLANIKHEKNENWQNCIVPVEHSKFDDARRANFTSIAPPAGDMDTAFVDTDGNGGSDGDDGNVCNDGNGDEINTETGSPIATSVVTETIKRHASGPLRKMVEQELSHRPSATLVDPVFFSKTRCPALQTRIQRIVQSGTFECVTGCVIFVNLITIGLEAQTSLMNEEEFQPWSWPWVSERIFLLVYCLELTLRFIAGSNIFNDFWFFLDACLVITGFTALVILPMTVGEIAGLGAEKFLLVRGIRLLRLVRALRMFKHFKVMWRLVNGLLTAGKTLLSTSVLLLVSLFIFSCIAVELIAKDEYLASAPATAAIVRKHFWGVDLSMVTLMQFVTLDSAASIYFPLIMERPGLCLYFLLIIFVISIGLMNLVTAVVLENAMESAAEEAEEERSSLKSKVKEAIPELLEIFKRLDKDKSGILTRDEMEIVDDNLLPRRLLDSACVGSILDFFDFLDVEEKGELSQQDFVEGLLNLCLLDMPISAIQTLKLLQMVLRLSKKIDQNVEVLRART</sequence>
<dbReference type="PANTHER" id="PTHR46726">
    <property type="entry name" value="TWO PORE CHANNEL 3"/>
    <property type="match status" value="1"/>
</dbReference>
<comment type="caution">
    <text evidence="9">The sequence shown here is derived from an EMBL/GenBank/DDBJ whole genome shotgun (WGS) entry which is preliminary data.</text>
</comment>
<dbReference type="GO" id="GO:0005216">
    <property type="term" value="F:monoatomic ion channel activity"/>
    <property type="evidence" value="ECO:0007669"/>
    <property type="project" value="InterPro"/>
</dbReference>